<dbReference type="InterPro" id="IPR032861">
    <property type="entry name" value="TAXi_N"/>
</dbReference>
<dbReference type="Pfam" id="PF14543">
    <property type="entry name" value="TAXi_N"/>
    <property type="match status" value="1"/>
</dbReference>
<dbReference type="Proteomes" id="UP000634136">
    <property type="component" value="Unassembled WGS sequence"/>
</dbReference>
<comment type="caution">
    <text evidence="5">The sequence shown here is derived from an EMBL/GenBank/DDBJ whole genome shotgun (WGS) entry which is preliminary data.</text>
</comment>
<dbReference type="AlphaFoldDB" id="A0A835CE31"/>
<feature type="chain" id="PRO_5032270457" evidence="2">
    <location>
        <begin position="29"/>
        <end position="324"/>
    </location>
</feature>
<name>A0A835CE31_9FABA</name>
<gene>
    <name evidence="5" type="ORF">G2W53_005722</name>
</gene>
<feature type="domain" description="Xylanase inhibitor C-terminal" evidence="3">
    <location>
        <begin position="167"/>
        <end position="292"/>
    </location>
</feature>
<dbReference type="OrthoDB" id="1904546at2759"/>
<dbReference type="SUPFAM" id="SSF50630">
    <property type="entry name" value="Acid proteases"/>
    <property type="match status" value="1"/>
</dbReference>
<dbReference type="InterPro" id="IPR021109">
    <property type="entry name" value="Peptidase_aspartic_dom_sf"/>
</dbReference>
<organism evidence="5 6">
    <name type="scientific">Senna tora</name>
    <dbReference type="NCBI Taxonomy" id="362788"/>
    <lineage>
        <taxon>Eukaryota</taxon>
        <taxon>Viridiplantae</taxon>
        <taxon>Streptophyta</taxon>
        <taxon>Embryophyta</taxon>
        <taxon>Tracheophyta</taxon>
        <taxon>Spermatophyta</taxon>
        <taxon>Magnoliopsida</taxon>
        <taxon>eudicotyledons</taxon>
        <taxon>Gunneridae</taxon>
        <taxon>Pentapetalae</taxon>
        <taxon>rosids</taxon>
        <taxon>fabids</taxon>
        <taxon>Fabales</taxon>
        <taxon>Fabaceae</taxon>
        <taxon>Caesalpinioideae</taxon>
        <taxon>Cassia clade</taxon>
        <taxon>Senna</taxon>
    </lineage>
</organism>
<evidence type="ECO:0000259" key="3">
    <source>
        <dbReference type="Pfam" id="PF14541"/>
    </source>
</evidence>
<feature type="domain" description="Xylanase inhibitor N-terminal" evidence="4">
    <location>
        <begin position="50"/>
        <end position="101"/>
    </location>
</feature>
<proteinExistence type="inferred from homology"/>
<evidence type="ECO:0000313" key="6">
    <source>
        <dbReference type="Proteomes" id="UP000634136"/>
    </source>
</evidence>
<reference evidence="5" key="1">
    <citation type="submission" date="2020-09" db="EMBL/GenBank/DDBJ databases">
        <title>Genome-Enabled Discovery of Anthraquinone Biosynthesis in Senna tora.</title>
        <authorList>
            <person name="Kang S.-H."/>
            <person name="Pandey R.P."/>
            <person name="Lee C.-M."/>
            <person name="Sim J.-S."/>
            <person name="Jeong J.-T."/>
            <person name="Choi B.-S."/>
            <person name="Jung M."/>
            <person name="Ginzburg D."/>
            <person name="Zhao K."/>
            <person name="Won S.Y."/>
            <person name="Oh T.-J."/>
            <person name="Yu Y."/>
            <person name="Kim N.-H."/>
            <person name="Lee O.R."/>
            <person name="Lee T.-H."/>
            <person name="Bashyal P."/>
            <person name="Kim T.-S."/>
            <person name="Lee W.-H."/>
            <person name="Kawkins C."/>
            <person name="Kim C.-K."/>
            <person name="Kim J.S."/>
            <person name="Ahn B.O."/>
            <person name="Rhee S.Y."/>
            <person name="Sohng J.K."/>
        </authorList>
    </citation>
    <scope>NUCLEOTIDE SEQUENCE</scope>
    <source>
        <tissue evidence="5">Leaf</tissue>
    </source>
</reference>
<dbReference type="Pfam" id="PF14541">
    <property type="entry name" value="TAXi_C"/>
    <property type="match status" value="1"/>
</dbReference>
<dbReference type="PANTHER" id="PTHR47965:SF103">
    <property type="entry name" value="EUKARYOTIC ASPARTYL PROTEASE FAMILY PROTEIN"/>
    <property type="match status" value="1"/>
</dbReference>
<comment type="similarity">
    <text evidence="1">Belongs to the peptidase A1 family.</text>
</comment>
<accession>A0A835CE31</accession>
<keyword evidence="2" id="KW-0732">Signal</keyword>
<evidence type="ECO:0000313" key="5">
    <source>
        <dbReference type="EMBL" id="KAF7837240.1"/>
    </source>
</evidence>
<dbReference type="EMBL" id="JAAIUW010000003">
    <property type="protein sequence ID" value="KAF7837240.1"/>
    <property type="molecule type" value="Genomic_DNA"/>
</dbReference>
<dbReference type="Gene3D" id="2.40.70.10">
    <property type="entry name" value="Acid Proteases"/>
    <property type="match status" value="2"/>
</dbReference>
<dbReference type="GO" id="GO:0006508">
    <property type="term" value="P:proteolysis"/>
    <property type="evidence" value="ECO:0007669"/>
    <property type="project" value="InterPro"/>
</dbReference>
<feature type="signal peptide" evidence="2">
    <location>
        <begin position="1"/>
        <end position="28"/>
    </location>
</feature>
<evidence type="ECO:0000256" key="2">
    <source>
        <dbReference type="SAM" id="SignalP"/>
    </source>
</evidence>
<sequence>MVSLYHHHHVPVIISLVLVCLFITPCIAQNSFRPKGLVVAVRKDSSTNQYVTYLNQRTPLVPVKLTLDLGGKNLWVDCEEGYVSSSYKSIPCRSHGCGIDACNDVPDNPIAGIATSGEFSAAFSFPRKFALCLTSSDGVVLFGDGPYVLLPGIDISRNLAYTPLIKNPAGRGGTKVSTVSGYSVLESSIYKAVEYGVRVSGVAPFEECYESRSLGYTRVGPAVPTIDLLLHNKDTVWRIFGANSMVQVSDEVTCLGLLDGGVEGRTSIVIGAHQIEDNLLQFDLAASRLGFTSSLLFSSTTCANFNFTSTHSSSTFGIGSILDF</sequence>
<protein>
    <submittedName>
        <fullName evidence="5">Basic 7S globulin</fullName>
    </submittedName>
</protein>
<dbReference type="GO" id="GO:0004190">
    <property type="term" value="F:aspartic-type endopeptidase activity"/>
    <property type="evidence" value="ECO:0007669"/>
    <property type="project" value="InterPro"/>
</dbReference>
<dbReference type="InterPro" id="IPR001461">
    <property type="entry name" value="Aspartic_peptidase_A1"/>
</dbReference>
<dbReference type="PANTHER" id="PTHR47965">
    <property type="entry name" value="ASPARTYL PROTEASE-RELATED"/>
    <property type="match status" value="1"/>
</dbReference>
<evidence type="ECO:0000256" key="1">
    <source>
        <dbReference type="ARBA" id="ARBA00007447"/>
    </source>
</evidence>
<keyword evidence="6" id="KW-1185">Reference proteome</keyword>
<evidence type="ECO:0000259" key="4">
    <source>
        <dbReference type="Pfam" id="PF14543"/>
    </source>
</evidence>
<dbReference type="InterPro" id="IPR032799">
    <property type="entry name" value="TAXi_C"/>
</dbReference>